<feature type="chain" id="PRO_5044327095" evidence="1">
    <location>
        <begin position="27"/>
        <end position="287"/>
    </location>
</feature>
<evidence type="ECO:0000256" key="1">
    <source>
        <dbReference type="SAM" id="SignalP"/>
    </source>
</evidence>
<dbReference type="Proteomes" id="UP000218041">
    <property type="component" value="Unassembled WGS sequence"/>
</dbReference>
<keyword evidence="1" id="KW-0732">Signal</keyword>
<organism evidence="2 3">
    <name type="scientific">Corynebacterium hadale</name>
    <dbReference type="NCBI Taxonomy" id="2026255"/>
    <lineage>
        <taxon>Bacteria</taxon>
        <taxon>Bacillati</taxon>
        <taxon>Actinomycetota</taxon>
        <taxon>Actinomycetes</taxon>
        <taxon>Mycobacteriales</taxon>
        <taxon>Corynebacteriaceae</taxon>
        <taxon>Corynebacterium</taxon>
    </lineage>
</organism>
<comment type="caution">
    <text evidence="2">The sequence shown here is derived from an EMBL/GenBank/DDBJ whole genome shotgun (WGS) entry which is preliminary data.</text>
</comment>
<gene>
    <name evidence="2" type="ORF">CKJ80_02150</name>
</gene>
<feature type="signal peptide" evidence="1">
    <location>
        <begin position="1"/>
        <end position="26"/>
    </location>
</feature>
<sequence>MAAKQKASRGLAAAMCCVALAVGGCAGEDTSTPLDQARAANQSRHVSTAFDDHPVVLDDTNGLVSSEYFFNTSETLVVSDSSVEAQLRAASIAAYAHAPMLVYDEDHHGQITQEVKRLKTFTLLTVGDVAIAPASGSVRVYRDPGGIDALGKMTSVRFHERPVHDPADAQEVIADLDTSVPTWLHANWAEPQVMPNAVAKPFPVHSRRDADMAPQVVATRASSIASIANARAFGARVTMVDNPDPRESEDTLLAMAGLADAPLIALGTQFEPASDIPERIMQAEEKY</sequence>
<evidence type="ECO:0000313" key="3">
    <source>
        <dbReference type="Proteomes" id="UP000218041"/>
    </source>
</evidence>
<dbReference type="RefSeq" id="WP_095536906.1">
    <property type="nucleotide sequence ID" value="NZ_NSGN01000002.1"/>
</dbReference>
<name>A0AB36RPF5_9CORY</name>
<proteinExistence type="predicted"/>
<dbReference type="AlphaFoldDB" id="A0AB36RPF5"/>
<accession>A0AB36RPF5</accession>
<protein>
    <submittedName>
        <fullName evidence="2">Uncharacterized protein</fullName>
    </submittedName>
</protein>
<dbReference type="PROSITE" id="PS51257">
    <property type="entry name" value="PROKAR_LIPOPROTEIN"/>
    <property type="match status" value="1"/>
</dbReference>
<dbReference type="EMBL" id="NSGP01000002">
    <property type="protein sequence ID" value="PAT11472.1"/>
    <property type="molecule type" value="Genomic_DNA"/>
</dbReference>
<reference evidence="2 3" key="1">
    <citation type="submission" date="2017-08" db="EMBL/GenBank/DDBJ databases">
        <title>Whole genome sequences of 6 clinical strains closest to Corynebacterium imitans.</title>
        <authorList>
            <person name="Bernier A.-M."/>
            <person name="Burdz T."/>
            <person name="Bernard K."/>
        </authorList>
    </citation>
    <scope>NUCLEOTIDE SEQUENCE [LARGE SCALE GENOMIC DNA]</scope>
    <source>
        <strain evidence="2 3">NML92-0415</strain>
    </source>
</reference>
<evidence type="ECO:0000313" key="2">
    <source>
        <dbReference type="EMBL" id="PAT11472.1"/>
    </source>
</evidence>